<dbReference type="InterPro" id="IPR025422">
    <property type="entry name" value="TGA_domain"/>
</dbReference>
<dbReference type="SMART" id="SM00338">
    <property type="entry name" value="BRLZ"/>
    <property type="match status" value="1"/>
</dbReference>
<dbReference type="Proteomes" id="UP000541444">
    <property type="component" value="Unassembled WGS sequence"/>
</dbReference>
<keyword evidence="11" id="KW-1185">Reference proteome</keyword>
<dbReference type="InterPro" id="IPR004827">
    <property type="entry name" value="bZIP"/>
</dbReference>
<evidence type="ECO:0000256" key="2">
    <source>
        <dbReference type="ARBA" id="ARBA00007163"/>
    </source>
</evidence>
<feature type="region of interest" description="Disordered" evidence="7">
    <location>
        <begin position="156"/>
        <end position="186"/>
    </location>
</feature>
<comment type="subcellular location">
    <subcellularLocation>
        <location evidence="1">Nucleus</location>
    </subcellularLocation>
</comment>
<feature type="domain" description="BZIP" evidence="8">
    <location>
        <begin position="182"/>
        <end position="226"/>
    </location>
</feature>
<name>A0A7J7NFZ4_9MAGN</name>
<dbReference type="PROSITE" id="PS00036">
    <property type="entry name" value="BZIP_BASIC"/>
    <property type="match status" value="1"/>
</dbReference>
<accession>A0A7J7NFZ4</accession>
<evidence type="ECO:0000256" key="1">
    <source>
        <dbReference type="ARBA" id="ARBA00004123"/>
    </source>
</evidence>
<dbReference type="SUPFAM" id="SSF57959">
    <property type="entry name" value="Leucine zipper domain"/>
    <property type="match status" value="1"/>
</dbReference>
<dbReference type="GO" id="GO:0005634">
    <property type="term" value="C:nucleus"/>
    <property type="evidence" value="ECO:0007669"/>
    <property type="project" value="UniProtKB-SubCell"/>
</dbReference>
<feature type="compositionally biased region" description="Polar residues" evidence="7">
    <location>
        <begin position="156"/>
        <end position="165"/>
    </location>
</feature>
<keyword evidence="5" id="KW-0804">Transcription</keyword>
<dbReference type="FunFam" id="1.20.5.170:FF:000019">
    <property type="entry name" value="BZIP family transcription factor"/>
    <property type="match status" value="1"/>
</dbReference>
<evidence type="ECO:0000256" key="6">
    <source>
        <dbReference type="ARBA" id="ARBA00023242"/>
    </source>
</evidence>
<feature type="region of interest" description="Disordered" evidence="7">
    <location>
        <begin position="96"/>
        <end position="139"/>
    </location>
</feature>
<keyword evidence="4" id="KW-0238">DNA-binding</keyword>
<proteinExistence type="inferred from homology"/>
<feature type="compositionally biased region" description="Polar residues" evidence="7">
    <location>
        <begin position="126"/>
        <end position="137"/>
    </location>
</feature>
<dbReference type="PROSITE" id="PS51806">
    <property type="entry name" value="DOG1"/>
    <property type="match status" value="1"/>
</dbReference>
<dbReference type="Pfam" id="PF14144">
    <property type="entry name" value="DOG1"/>
    <property type="match status" value="1"/>
</dbReference>
<dbReference type="GO" id="GO:0003700">
    <property type="term" value="F:DNA-binding transcription factor activity"/>
    <property type="evidence" value="ECO:0007669"/>
    <property type="project" value="InterPro"/>
</dbReference>
<organism evidence="10 11">
    <name type="scientific">Kingdonia uniflora</name>
    <dbReference type="NCBI Taxonomy" id="39325"/>
    <lineage>
        <taxon>Eukaryota</taxon>
        <taxon>Viridiplantae</taxon>
        <taxon>Streptophyta</taxon>
        <taxon>Embryophyta</taxon>
        <taxon>Tracheophyta</taxon>
        <taxon>Spermatophyta</taxon>
        <taxon>Magnoliopsida</taxon>
        <taxon>Ranunculales</taxon>
        <taxon>Circaeasteraceae</taxon>
        <taxon>Kingdonia</taxon>
    </lineage>
</organism>
<keyword evidence="3" id="KW-0805">Transcription regulation</keyword>
<comment type="similarity">
    <text evidence="2">Belongs to the bZIP family.</text>
</comment>
<evidence type="ECO:0000313" key="10">
    <source>
        <dbReference type="EMBL" id="KAF6165944.1"/>
    </source>
</evidence>
<gene>
    <name evidence="10" type="ORF">GIB67_012841</name>
</gene>
<dbReference type="PROSITE" id="PS50217">
    <property type="entry name" value="BZIP"/>
    <property type="match status" value="1"/>
</dbReference>
<protein>
    <submittedName>
        <fullName evidence="10">Uncharacterized protein</fullName>
    </submittedName>
</protein>
<evidence type="ECO:0000256" key="5">
    <source>
        <dbReference type="ARBA" id="ARBA00023163"/>
    </source>
</evidence>
<dbReference type="GO" id="GO:0006351">
    <property type="term" value="P:DNA-templated transcription"/>
    <property type="evidence" value="ECO:0007669"/>
    <property type="project" value="InterPro"/>
</dbReference>
<reference evidence="10 11" key="1">
    <citation type="journal article" date="2020" name="IScience">
        <title>Genome Sequencing of the Endangered Kingdonia uniflora (Circaeasteraceae, Ranunculales) Reveals Potential Mechanisms of Evolutionary Specialization.</title>
        <authorList>
            <person name="Sun Y."/>
            <person name="Deng T."/>
            <person name="Zhang A."/>
            <person name="Moore M.J."/>
            <person name="Landis J.B."/>
            <person name="Lin N."/>
            <person name="Zhang H."/>
            <person name="Zhang X."/>
            <person name="Huang J."/>
            <person name="Zhang X."/>
            <person name="Sun H."/>
            <person name="Wang H."/>
        </authorList>
    </citation>
    <scope>NUCLEOTIDE SEQUENCE [LARGE SCALE GENOMIC DNA]</scope>
    <source>
        <strain evidence="10">TB1705</strain>
        <tissue evidence="10">Leaf</tissue>
    </source>
</reference>
<evidence type="ECO:0000256" key="3">
    <source>
        <dbReference type="ARBA" id="ARBA00023015"/>
    </source>
</evidence>
<evidence type="ECO:0000259" key="8">
    <source>
        <dbReference type="PROSITE" id="PS50217"/>
    </source>
</evidence>
<dbReference type="PANTHER" id="PTHR45693:SF9">
    <property type="entry name" value="TRANSCRIPTION FACTOR TGA9"/>
    <property type="match status" value="1"/>
</dbReference>
<evidence type="ECO:0000313" key="11">
    <source>
        <dbReference type="Proteomes" id="UP000541444"/>
    </source>
</evidence>
<comment type="caution">
    <text evidence="10">The sequence shown here is derived from an EMBL/GenBank/DDBJ whole genome shotgun (WGS) entry which is preliminary data.</text>
</comment>
<evidence type="ECO:0000256" key="7">
    <source>
        <dbReference type="SAM" id="MobiDB-lite"/>
    </source>
</evidence>
<evidence type="ECO:0000259" key="9">
    <source>
        <dbReference type="PROSITE" id="PS51806"/>
    </source>
</evidence>
<dbReference type="AlphaFoldDB" id="A0A7J7NFZ4"/>
<sequence>MEGYRAGETYVSDSSPSNQHIQPLPYSMLHHGITTTTTSPANNFMNQHRSSFDFGELEEAIVFQGVQLRNDEARKTLYTTRPVAATLEMFPSLPMKYQPTLRGSSRSVGESTDSGSAHNTLLEPESPSSKRASNQSLEQKHQQLLVEMASDNTSITGPLQIQHFSTPEKRRGAGSTSSKPLDAKTLRRLAQNREAARKSRLRKKAYIQQLETSRIKLTHIEQDLHRARSQGLFLTSGGPGGGNLSSDAVIFDMEYARWLEEDQRHISELRTALQAHMSDGDLRHILDGYLAHYDEIFRLKGIAAKSDVFHLFTGLWITPAERCFLWMGGFRPSELLKVLIPQLDPLTEQQLMGICNLQQSSAQAEEALSQGLEQLHNSLADTIATGSLTEHTDVGNYMSQMALALGKISNLEGFVRQADNLRQQTLHQMRRILTVRQATRCFLVIGEYYNRLRALSSLWASRPRENMISDDSSCQTTTDLQMVQSQHQHHHQQHHFSTF</sequence>
<evidence type="ECO:0000256" key="4">
    <source>
        <dbReference type="ARBA" id="ARBA00023125"/>
    </source>
</evidence>
<dbReference type="Pfam" id="PF00170">
    <property type="entry name" value="bZIP_1"/>
    <property type="match status" value="1"/>
</dbReference>
<dbReference type="InterPro" id="IPR046347">
    <property type="entry name" value="bZIP_sf"/>
</dbReference>
<feature type="domain" description="DOG1" evidence="9">
    <location>
        <begin position="248"/>
        <end position="462"/>
    </location>
</feature>
<dbReference type="PANTHER" id="PTHR45693">
    <property type="entry name" value="TRANSCRIPTION FACTOR TGA9"/>
    <property type="match status" value="1"/>
</dbReference>
<dbReference type="Gene3D" id="1.20.5.170">
    <property type="match status" value="1"/>
</dbReference>
<dbReference type="GO" id="GO:0043565">
    <property type="term" value="F:sequence-specific DNA binding"/>
    <property type="evidence" value="ECO:0007669"/>
    <property type="project" value="InterPro"/>
</dbReference>
<dbReference type="OrthoDB" id="2015618at2759"/>
<keyword evidence="6" id="KW-0539">Nucleus</keyword>
<dbReference type="EMBL" id="JACGCM010000816">
    <property type="protein sequence ID" value="KAF6165944.1"/>
    <property type="molecule type" value="Genomic_DNA"/>
</dbReference>
<feature type="compositionally biased region" description="Polar residues" evidence="7">
    <location>
        <begin position="101"/>
        <end position="119"/>
    </location>
</feature>